<feature type="region of interest" description="Disordered" evidence="2">
    <location>
        <begin position="214"/>
        <end position="251"/>
    </location>
</feature>
<dbReference type="KEGG" id="ccin:107270190"/>
<gene>
    <name evidence="4" type="primary">LOC107270190</name>
</gene>
<feature type="region of interest" description="Disordered" evidence="2">
    <location>
        <begin position="489"/>
        <end position="552"/>
    </location>
</feature>
<feature type="region of interest" description="Disordered" evidence="2">
    <location>
        <begin position="401"/>
        <end position="454"/>
    </location>
</feature>
<evidence type="ECO:0000256" key="2">
    <source>
        <dbReference type="SAM" id="MobiDB-lite"/>
    </source>
</evidence>
<evidence type="ECO:0000256" key="1">
    <source>
        <dbReference type="SAM" id="Coils"/>
    </source>
</evidence>
<feature type="compositionally biased region" description="Basic and acidic residues" evidence="2">
    <location>
        <begin position="431"/>
        <end position="454"/>
    </location>
</feature>
<keyword evidence="1" id="KW-0175">Coiled coil</keyword>
<feature type="compositionally biased region" description="Polar residues" evidence="2">
    <location>
        <begin position="295"/>
        <end position="310"/>
    </location>
</feature>
<feature type="region of interest" description="Disordered" evidence="2">
    <location>
        <begin position="954"/>
        <end position="979"/>
    </location>
</feature>
<name>A0AAJ7C2L0_CEPCN</name>
<feature type="compositionally biased region" description="Basic and acidic residues" evidence="2">
    <location>
        <begin position="401"/>
        <end position="420"/>
    </location>
</feature>
<protein>
    <submittedName>
        <fullName evidence="4">Uncharacterized protein DDB_G0283697 isoform X1</fullName>
    </submittedName>
</protein>
<feature type="coiled-coil region" evidence="1">
    <location>
        <begin position="26"/>
        <end position="85"/>
    </location>
</feature>
<feature type="compositionally biased region" description="Basic and acidic residues" evidence="2">
    <location>
        <begin position="489"/>
        <end position="499"/>
    </location>
</feature>
<feature type="coiled-coil region" evidence="1">
    <location>
        <begin position="172"/>
        <end position="202"/>
    </location>
</feature>
<dbReference type="Proteomes" id="UP000694920">
    <property type="component" value="Unplaced"/>
</dbReference>
<proteinExistence type="predicted"/>
<feature type="compositionally biased region" description="Basic and acidic residues" evidence="2">
    <location>
        <begin position="343"/>
        <end position="353"/>
    </location>
</feature>
<feature type="compositionally biased region" description="Basic residues" evidence="2">
    <location>
        <begin position="500"/>
        <end position="514"/>
    </location>
</feature>
<dbReference type="CTD" id="36455"/>
<feature type="compositionally biased region" description="Polar residues" evidence="2">
    <location>
        <begin position="532"/>
        <end position="550"/>
    </location>
</feature>
<dbReference type="RefSeq" id="XP_015600470.1">
    <property type="nucleotide sequence ID" value="XM_015744984.2"/>
</dbReference>
<accession>A0AAJ7C2L0</accession>
<reference evidence="4" key="1">
    <citation type="submission" date="2025-08" db="UniProtKB">
        <authorList>
            <consortium name="RefSeq"/>
        </authorList>
    </citation>
    <scope>IDENTIFICATION</scope>
</reference>
<organism evidence="3 4">
    <name type="scientific">Cephus cinctus</name>
    <name type="common">Wheat stem sawfly</name>
    <dbReference type="NCBI Taxonomy" id="211228"/>
    <lineage>
        <taxon>Eukaryota</taxon>
        <taxon>Metazoa</taxon>
        <taxon>Ecdysozoa</taxon>
        <taxon>Arthropoda</taxon>
        <taxon>Hexapoda</taxon>
        <taxon>Insecta</taxon>
        <taxon>Pterygota</taxon>
        <taxon>Neoptera</taxon>
        <taxon>Endopterygota</taxon>
        <taxon>Hymenoptera</taxon>
        <taxon>Cephoidea</taxon>
        <taxon>Cephidae</taxon>
        <taxon>Cephus</taxon>
    </lineage>
</organism>
<dbReference type="GeneID" id="107270190"/>
<evidence type="ECO:0000313" key="3">
    <source>
        <dbReference type="Proteomes" id="UP000694920"/>
    </source>
</evidence>
<feature type="compositionally biased region" description="Acidic residues" evidence="2">
    <location>
        <begin position="962"/>
        <end position="972"/>
    </location>
</feature>
<dbReference type="AlphaFoldDB" id="A0AAJ7C2L0"/>
<feature type="compositionally biased region" description="Polar residues" evidence="2">
    <location>
        <begin position="222"/>
        <end position="238"/>
    </location>
</feature>
<feature type="compositionally biased region" description="Basic residues" evidence="2">
    <location>
        <begin position="421"/>
        <end position="430"/>
    </location>
</feature>
<keyword evidence="3" id="KW-1185">Reference proteome</keyword>
<feature type="region of interest" description="Disordered" evidence="2">
    <location>
        <begin position="341"/>
        <end position="362"/>
    </location>
</feature>
<sequence>MEEDIDIYEDLPNFNVEEDCNLAKKNKELTEKCFNLEKQVSELSTKLDSLQKANKTLEVNLSSLLKTARAEISRKDRMIAETREELSNVVFRRGFYGRSTEAKERRSSKLFGRHIKKETVSSLENNIVTSNYTESTEYFCTVPSSAYQNQDEDTEQKYEPEKVVNTVFGKRLRKKLTEQQELEQIQKEQKKEQERLAREEEAIKTLAITEANKGSAIDNKENQSQCEKVPSLSSTDILNSSNNASASSKHRAILVHKHERKRINNEEGNKEDCKRIKLVQDRSEYNRRQRYMEKLTNSHSDQSQSANQYQHAKKDSRDDWKFNEIGESSIAEDSEYKFNSLPTEERKNNHPDDIVSTNAKTTDDKHIRVTSRLMLLAEGIDPDRSNIPYIDRSKRLSEIKRDSSLDDRNRSRSRDRELRHDKGRRYRSRSRSQEKRYDRRPIRSRDERYRSSRDRFEKRRDYRNKDGDSLSEFSREICDLRERIENKCGEDRDSKDSHSSKNRKHESRPKKDRSKSRDSNTNSGIDKGGKQSRVSNKIISDNTRITSSNCTRDESSRKLKLKAFNKSSKDKNAETVSLQSLEDGEILDTPNSSPKKASSCKIKNPIDCRKESSKNPIDVNVDNANIHKDCDNSIRNVTEEVSSKCSDYHLNSSKDERIENIELFIQNYDSNEAQLELASTDLSAVEKETKLTYSAGNIEDVLEKSGSEIIENIGNSAHLSESCGKLELECIKNMKGNKEINTTSTITDNYQYVKIQSSANDAVPLQKEQIKLKEGVKNRSSSPKCLNHIDDKVPNSKSGMHLLQSTYFGNKNEVMLTDTNSSNHQIILEHEVNQENSVNNNSIVRSLMNCDNQANIQEEYTRTIDNNKNLQDAVEQFADNSLMENSMKKIDANNKIVISKEIDDSCKNHTAQVENQSHSNENELNITSDDIVQPRKINDDLEAIKTIAVNNLDKSESSSTDSDTDSGSEDLSDASNISNASELNHLSDEPEDMKPSKKVVCPIKSTSANKNAPVTKKVLVKSPKKQCKVIVVARRRKPVQLSDTPASMTVVLTTNSANHSACTSKNYDVK</sequence>
<evidence type="ECO:0000313" key="4">
    <source>
        <dbReference type="RefSeq" id="XP_015600470.1"/>
    </source>
</evidence>
<feature type="region of interest" description="Disordered" evidence="2">
    <location>
        <begin position="295"/>
        <end position="319"/>
    </location>
</feature>